<feature type="signal peptide" evidence="1">
    <location>
        <begin position="1"/>
        <end position="20"/>
    </location>
</feature>
<dbReference type="Proteomes" id="UP000732399">
    <property type="component" value="Unassembled WGS sequence"/>
</dbReference>
<evidence type="ECO:0000313" key="3">
    <source>
        <dbReference type="Proteomes" id="UP000732399"/>
    </source>
</evidence>
<keyword evidence="1" id="KW-0732">Signal</keyword>
<comment type="caution">
    <text evidence="2">The sequence shown here is derived from an EMBL/GenBank/DDBJ whole genome shotgun (WGS) entry which is preliminary data.</text>
</comment>
<name>A0ABX1CPH3_9SPHN</name>
<dbReference type="NCBIfam" id="TIGR01451">
    <property type="entry name" value="B_ant_repeat"/>
    <property type="match status" value="1"/>
</dbReference>
<dbReference type="EMBL" id="JAAVJH010000003">
    <property type="protein sequence ID" value="NJR78190.1"/>
    <property type="molecule type" value="Genomic_DNA"/>
</dbReference>
<evidence type="ECO:0000313" key="2">
    <source>
        <dbReference type="EMBL" id="NJR78190.1"/>
    </source>
</evidence>
<dbReference type="RefSeq" id="WP_168133715.1">
    <property type="nucleotide sequence ID" value="NZ_JAAVJH010000003.1"/>
</dbReference>
<evidence type="ECO:0000256" key="1">
    <source>
        <dbReference type="SAM" id="SignalP"/>
    </source>
</evidence>
<sequence length="378" mass="38225">MFARRALAVLTAGTAMSALATPADAQSAAAQTAAGTVVNNTAAVTYSVNGTQQTTSSTTATFVVDRKVNFTLAVDQVGFTQVNLGQQNAVTTYKVTNLTNAAQDFLLDPDQQNISLGILPGTDNFDIAGMKAYVDSNGNGVYDAGVDTKEYIDELAPDASATVFIVGNVPTSASANLAFVSLHVIAAEGGASGTKGAALIATDLNLANADSTVDVVFADDDTDGTLYLGDIARNGQGRVYSGYEVGTRNVALTVAKSAKILSDGVNLVNPKALPGATVEYCLRVSNATLTAAADGVTLTDALPAHTTYVPGSISIGTPGLLGVACVVSGSAEDDDANDAGETDGATASYDTASRTLSARLDRVGGGGATAVAFRVTID</sequence>
<protein>
    <submittedName>
        <fullName evidence="2">DUF11 domain-containing protein</fullName>
    </submittedName>
</protein>
<accession>A0ABX1CPH3</accession>
<keyword evidence="3" id="KW-1185">Reference proteome</keyword>
<dbReference type="InterPro" id="IPR047589">
    <property type="entry name" value="DUF11_rpt"/>
</dbReference>
<proteinExistence type="predicted"/>
<feature type="chain" id="PRO_5047032971" evidence="1">
    <location>
        <begin position="21"/>
        <end position="378"/>
    </location>
</feature>
<gene>
    <name evidence="2" type="ORF">HBH26_06110</name>
</gene>
<reference evidence="2 3" key="1">
    <citation type="submission" date="2020-03" db="EMBL/GenBank/DDBJ databases">
        <authorList>
            <person name="Wang L."/>
            <person name="He N."/>
            <person name="Li Y."/>
            <person name="Fang Y."/>
            <person name="Zhang F."/>
        </authorList>
    </citation>
    <scope>NUCLEOTIDE SEQUENCE [LARGE SCALE GENOMIC DNA]</scope>
    <source>
        <strain evidence="2 3">36D10-4-7</strain>
    </source>
</reference>
<organism evidence="2 3">
    <name type="scientific">Sphingomonas corticis</name>
    <dbReference type="NCBI Taxonomy" id="2722791"/>
    <lineage>
        <taxon>Bacteria</taxon>
        <taxon>Pseudomonadati</taxon>
        <taxon>Pseudomonadota</taxon>
        <taxon>Alphaproteobacteria</taxon>
        <taxon>Sphingomonadales</taxon>
        <taxon>Sphingomonadaceae</taxon>
        <taxon>Sphingomonas</taxon>
    </lineage>
</organism>